<dbReference type="eggNOG" id="COG2755">
    <property type="taxonomic scope" value="Bacteria"/>
</dbReference>
<protein>
    <recommendedName>
        <fullName evidence="5">SGNH hydrolase-type esterase domain-containing protein</fullName>
    </recommendedName>
</protein>
<dbReference type="EMBL" id="JALP01000026">
    <property type="protein sequence ID" value="THG92047.1"/>
    <property type="molecule type" value="Genomic_DNA"/>
</dbReference>
<dbReference type="Proteomes" id="UP000297014">
    <property type="component" value="Unassembled WGS sequence"/>
</dbReference>
<gene>
    <name evidence="2" type="ORF">AJ85_18750</name>
    <name evidence="1" type="ORF">BALCAV_0220425</name>
</gene>
<name>A0A094WG76_ALKAL</name>
<organism evidence="1 3">
    <name type="scientific">Alkalihalobacillus alcalophilus ATCC 27647 = CGMCC 1.3604</name>
    <dbReference type="NCBI Taxonomy" id="1218173"/>
    <lineage>
        <taxon>Bacteria</taxon>
        <taxon>Bacillati</taxon>
        <taxon>Bacillota</taxon>
        <taxon>Bacilli</taxon>
        <taxon>Bacillales</taxon>
        <taxon>Bacillaceae</taxon>
        <taxon>Alkalihalobacillus</taxon>
    </lineage>
</organism>
<reference evidence="2 4" key="2">
    <citation type="submission" date="2014-01" db="EMBL/GenBank/DDBJ databases">
        <title>Draft genome sequencing of Bacillus alcalophilus CGMCC 1.3604.</title>
        <authorList>
            <person name="Yang J."/>
            <person name="Diao L."/>
            <person name="Yang S."/>
        </authorList>
    </citation>
    <scope>NUCLEOTIDE SEQUENCE [LARGE SCALE GENOMIC DNA]</scope>
    <source>
        <strain evidence="2 4">CGMCC 1.3604</strain>
    </source>
</reference>
<evidence type="ECO:0008006" key="5">
    <source>
        <dbReference type="Google" id="ProtNLM"/>
    </source>
</evidence>
<dbReference type="OrthoDB" id="2451965at2"/>
<dbReference type="STRING" id="1218173.BALCAV_0220425"/>
<keyword evidence="3" id="KW-1185">Reference proteome</keyword>
<dbReference type="SUPFAM" id="SSF52266">
    <property type="entry name" value="SGNH hydrolase"/>
    <property type="match status" value="1"/>
</dbReference>
<reference evidence="1 3" key="1">
    <citation type="journal article" date="2014" name="Genome Announc.">
        <title>Draft Genome Sequence of Bacillus alcalophilus AV1934, a Classic Alkaliphile Isolated from Human Feces in 1934.</title>
        <authorList>
            <person name="Attie O."/>
            <person name="Jayaprakash A."/>
            <person name="Shah H."/>
            <person name="Paulsen I.T."/>
            <person name="Morino M."/>
            <person name="Takahashi Y."/>
            <person name="Narumi I."/>
            <person name="Sachidanandam R."/>
            <person name="Satoh K."/>
            <person name="Ito M."/>
            <person name="Krulwich T.A."/>
        </authorList>
    </citation>
    <scope>NUCLEOTIDE SEQUENCE [LARGE SCALE GENOMIC DNA]</scope>
    <source>
        <strain evidence="1 3">AV1934</strain>
    </source>
</reference>
<dbReference type="AlphaFoldDB" id="A0A094WG76"/>
<dbReference type="RefSeq" id="WP_003322706.1">
    <property type="nucleotide sequence ID" value="NZ_ALPT02000105.1"/>
</dbReference>
<dbReference type="EMBL" id="ALPT02000105">
    <property type="protein sequence ID" value="KGA95771.1"/>
    <property type="molecule type" value="Genomic_DNA"/>
</dbReference>
<evidence type="ECO:0000313" key="4">
    <source>
        <dbReference type="Proteomes" id="UP000297014"/>
    </source>
</evidence>
<accession>A0A094WG76</accession>
<sequence>MKNVLLVLFVVACLALLVVGHFQYEAKLNNIASDAEGQAVSQELTLSTEEGSHDEDSHPERVEGLIRSVLKAHNTDTLSLVYLGSDALGEGEEGSWPHLVNEHLVDLLGEEQVETNLIPVGMAGSTSLLNDTMIESILETEPNLLIIEPLVLNNIRFQNGYDITTTIADIETLIADIQERASNLEIVITPSNPIHSPTSYHLDIEQLQEFATTNDYLYANHWTEWPDYHSDEIKDYLHEGRPNEAGHQVWADYMIDFLTK</sequence>
<evidence type="ECO:0000313" key="1">
    <source>
        <dbReference type="EMBL" id="KGA95771.1"/>
    </source>
</evidence>
<dbReference type="CDD" id="cd00229">
    <property type="entry name" value="SGNH_hydrolase"/>
    <property type="match status" value="1"/>
</dbReference>
<evidence type="ECO:0000313" key="3">
    <source>
        <dbReference type="Proteomes" id="UP000002754"/>
    </source>
</evidence>
<dbReference type="Proteomes" id="UP000002754">
    <property type="component" value="Unassembled WGS sequence"/>
</dbReference>
<evidence type="ECO:0000313" key="2">
    <source>
        <dbReference type="EMBL" id="THG92047.1"/>
    </source>
</evidence>
<proteinExistence type="predicted"/>
<comment type="caution">
    <text evidence="1">The sequence shown here is derived from an EMBL/GenBank/DDBJ whole genome shotgun (WGS) entry which is preliminary data.</text>
</comment>
<dbReference type="InterPro" id="IPR036514">
    <property type="entry name" value="SGNH_hydro_sf"/>
</dbReference>
<dbReference type="Gene3D" id="3.40.50.1110">
    <property type="entry name" value="SGNH hydrolase"/>
    <property type="match status" value="1"/>
</dbReference>